<gene>
    <name evidence="2" type="primary">abgT_3</name>
    <name evidence="2" type="ORF">NCTC13307_04789</name>
</gene>
<proteinExistence type="predicted"/>
<dbReference type="PANTHER" id="PTHR30282:SF0">
    <property type="entry name" value="P-AMINOBENZOYL-GLUTAMATE TRANSPORT PROTEIN"/>
    <property type="match status" value="1"/>
</dbReference>
<dbReference type="Pfam" id="PF03806">
    <property type="entry name" value="ABG_transport"/>
    <property type="match status" value="1"/>
</dbReference>
<feature type="transmembrane region" description="Helical" evidence="1">
    <location>
        <begin position="218"/>
        <end position="236"/>
    </location>
</feature>
<sequence length="332" mass="35552">MRKINSQEKNKDSGLLMRALNVVERAGNKLPDPVTIFLLLCIIVVILSAVISNLGVEEIHPSTKEVVKVVNLLEKEQIQSYLGSIVTNFQSFAPLGLVLVTMLGAGVAEKSGFMEVLMKKGISKVPQKLVTVAIVFAGMLSHTAADVGFIILPPLAALVFLGIGRHPLVGMFAAFAGVAGGFAANVMLSTTDVLLAGFTIPAAQMMDPSYQGNPAMNLYFAFISAIVLTFAGAFVTEKFIAPRFTKYNDSTNDKDIQELSELENKGIKYALLSLLVVVVVIVALCIGDNAFMKDPETGSILSSNAPLMKGIVPIFTIIFLTPGLVYGKVSRR</sequence>
<evidence type="ECO:0000256" key="1">
    <source>
        <dbReference type="SAM" id="Phobius"/>
    </source>
</evidence>
<organism evidence="2">
    <name type="scientific">Clostridioides difficile</name>
    <name type="common">Peptoclostridium difficile</name>
    <dbReference type="NCBI Taxonomy" id="1496"/>
    <lineage>
        <taxon>Bacteria</taxon>
        <taxon>Bacillati</taxon>
        <taxon>Bacillota</taxon>
        <taxon>Clostridia</taxon>
        <taxon>Peptostreptococcales</taxon>
        <taxon>Peptostreptococcaceae</taxon>
        <taxon>Clostridioides</taxon>
    </lineage>
</organism>
<protein>
    <submittedName>
        <fullName evidence="2">Aminobenzoyl-glutamate transport protein</fullName>
    </submittedName>
</protein>
<feature type="transmembrane region" description="Helical" evidence="1">
    <location>
        <begin position="158"/>
        <end position="179"/>
    </location>
</feature>
<feature type="transmembrane region" description="Helical" evidence="1">
    <location>
        <begin position="89"/>
        <end position="108"/>
    </location>
</feature>
<reference evidence="2" key="1">
    <citation type="submission" date="2018-06" db="EMBL/GenBank/DDBJ databases">
        <authorList>
            <consortium name="Pathogen Informatics"/>
            <person name="Doyle S."/>
        </authorList>
    </citation>
    <scope>NUCLEOTIDE SEQUENCE</scope>
    <source>
        <strain evidence="2">NCTC13307</strain>
    </source>
</reference>
<dbReference type="GO" id="GO:0015558">
    <property type="term" value="F:secondary active p-aminobenzoyl-glutamate transmembrane transporter activity"/>
    <property type="evidence" value="ECO:0007669"/>
    <property type="project" value="InterPro"/>
</dbReference>
<feature type="transmembrane region" description="Helical" evidence="1">
    <location>
        <begin position="34"/>
        <end position="56"/>
    </location>
</feature>
<keyword evidence="1" id="KW-1133">Transmembrane helix</keyword>
<keyword evidence="1" id="KW-0472">Membrane</keyword>
<dbReference type="AlphaFoldDB" id="A0A381KP36"/>
<feature type="transmembrane region" description="Helical" evidence="1">
    <location>
        <begin position="186"/>
        <end position="206"/>
    </location>
</feature>
<keyword evidence="1" id="KW-0812">Transmembrane</keyword>
<feature type="transmembrane region" description="Helical" evidence="1">
    <location>
        <begin position="269"/>
        <end position="291"/>
    </location>
</feature>
<feature type="transmembrane region" description="Helical" evidence="1">
    <location>
        <begin position="311"/>
        <end position="329"/>
    </location>
</feature>
<evidence type="ECO:0000313" key="2">
    <source>
        <dbReference type="EMBL" id="SUY83659.1"/>
    </source>
</evidence>
<dbReference type="PANTHER" id="PTHR30282">
    <property type="entry name" value="P-AMINOBENZOYL GLUTAMATE TRANSPORTER"/>
    <property type="match status" value="1"/>
</dbReference>
<feature type="transmembrane region" description="Helical" evidence="1">
    <location>
        <begin position="129"/>
        <end position="152"/>
    </location>
</feature>
<accession>A0A381KP36</accession>
<dbReference type="GO" id="GO:1902604">
    <property type="term" value="P:p-aminobenzoyl-glutamate transmembrane transport"/>
    <property type="evidence" value="ECO:0007669"/>
    <property type="project" value="InterPro"/>
</dbReference>
<name>A0A381KP36_CLODI</name>
<dbReference type="InterPro" id="IPR004697">
    <property type="entry name" value="AbgT"/>
</dbReference>
<dbReference type="EMBL" id="UFWD01000003">
    <property type="protein sequence ID" value="SUY83659.1"/>
    <property type="molecule type" value="Genomic_DNA"/>
</dbReference>